<keyword evidence="3" id="KW-1185">Reference proteome</keyword>
<accession>A0A347TKU9</accession>
<dbReference type="EMBL" id="CP032101">
    <property type="protein sequence ID" value="AXX87227.1"/>
    <property type="molecule type" value="Genomic_DNA"/>
</dbReference>
<reference evidence="3" key="1">
    <citation type="submission" date="2017-09" db="EMBL/GenBank/DDBJ databases">
        <title>Arcobacter canalis sp. nov., a new species isolated from a water canal contaminated with urban sewage.</title>
        <authorList>
            <person name="Perez-Cataluna A."/>
            <person name="Salas-Masso N."/>
            <person name="Figueras M.J."/>
        </authorList>
    </citation>
    <scope>NUCLEOTIDE SEQUENCE [LARGE SCALE GENOMIC DNA]</scope>
    <source>
        <strain evidence="3">CECT 7727</strain>
    </source>
</reference>
<proteinExistence type="predicted"/>
<evidence type="ECO:0000313" key="1">
    <source>
        <dbReference type="EMBL" id="AXX87227.1"/>
    </source>
</evidence>
<reference evidence="2" key="2">
    <citation type="submission" date="2017-09" db="EMBL/GenBank/DDBJ databases">
        <authorList>
            <person name="Perez-Cataluna A."/>
            <person name="Figueras M.J."/>
            <person name="Salas-Masso N."/>
        </authorList>
    </citation>
    <scope>NUCLEOTIDE SEQUENCE</scope>
    <source>
        <strain evidence="2">CECT 7727</strain>
    </source>
</reference>
<protein>
    <submittedName>
        <fullName evidence="1">Uncharacterized protein</fullName>
    </submittedName>
</protein>
<sequence length="61" mass="7320">MKKQRRYFTLFTILLATVESKILSLYSLIFTLNKYTFVKVHKILLLRQLKPIKLYSTNNII</sequence>
<gene>
    <name evidence="1" type="ORF">AMRN_1492</name>
    <name evidence="2" type="ORF">CPH92_09905</name>
</gene>
<name>A0A347TKU9_9BACT</name>
<evidence type="ECO:0000313" key="4">
    <source>
        <dbReference type="Proteomes" id="UP000264693"/>
    </source>
</evidence>
<dbReference type="EMBL" id="NXAO01000046">
    <property type="protein sequence ID" value="PHO14888.1"/>
    <property type="molecule type" value="Genomic_DNA"/>
</dbReference>
<evidence type="ECO:0000313" key="2">
    <source>
        <dbReference type="EMBL" id="PHO14888.1"/>
    </source>
</evidence>
<dbReference type="Proteomes" id="UP000224740">
    <property type="component" value="Unassembled WGS sequence"/>
</dbReference>
<organism evidence="1 4">
    <name type="scientific">Malaciobacter marinus</name>
    <dbReference type="NCBI Taxonomy" id="505249"/>
    <lineage>
        <taxon>Bacteria</taxon>
        <taxon>Pseudomonadati</taxon>
        <taxon>Campylobacterota</taxon>
        <taxon>Epsilonproteobacteria</taxon>
        <taxon>Campylobacterales</taxon>
        <taxon>Arcobacteraceae</taxon>
        <taxon>Malaciobacter</taxon>
    </lineage>
</organism>
<dbReference type="KEGG" id="amar:AMRN_1492"/>
<dbReference type="Proteomes" id="UP000264693">
    <property type="component" value="Chromosome"/>
</dbReference>
<evidence type="ECO:0000313" key="3">
    <source>
        <dbReference type="Proteomes" id="UP000224740"/>
    </source>
</evidence>
<dbReference type="RefSeq" id="WP_099311559.1">
    <property type="nucleotide sequence ID" value="NZ_CP032101.1"/>
</dbReference>
<reference evidence="1 4" key="3">
    <citation type="submission" date="2018-08" db="EMBL/GenBank/DDBJ databases">
        <title>Complete genome of the Arcobacter marinus type strain JCM 15502.</title>
        <authorList>
            <person name="Miller W.G."/>
            <person name="Yee E."/>
            <person name="Huynh S."/>
            <person name="Parker C.T."/>
        </authorList>
    </citation>
    <scope>NUCLEOTIDE SEQUENCE [LARGE SCALE GENOMIC DNA]</scope>
    <source>
        <strain evidence="1 4">JCM 15502</strain>
    </source>
</reference>
<dbReference type="AlphaFoldDB" id="A0A347TKU9"/>